<gene>
    <name evidence="3" type="ORF">SKAU_G00027220</name>
</gene>
<keyword evidence="1" id="KW-0863">Zinc-finger</keyword>
<evidence type="ECO:0000256" key="1">
    <source>
        <dbReference type="PROSITE-ProRule" id="PRU00047"/>
    </source>
</evidence>
<sequence>MAIRIDRHLSARCKERLVRGHPLRRKAETSSGLFLSPLAPAPLPNAPEPMQIDHTRLTSAERQCRIRSRSCLYCGKPGHFIANCQRSPIARGLQVVSVLMDSGADGNFMDTELPSQLHLASIPLQDPLEALAITSAPLIRITHVTPPVPAAPANSPEREAADLCTWT</sequence>
<dbReference type="OrthoDB" id="3268436at2759"/>
<keyword evidence="1" id="KW-0479">Metal-binding</keyword>
<evidence type="ECO:0000313" key="4">
    <source>
        <dbReference type="Proteomes" id="UP001152622"/>
    </source>
</evidence>
<dbReference type="SUPFAM" id="SSF57756">
    <property type="entry name" value="Retrovirus zinc finger-like domains"/>
    <property type="match status" value="1"/>
</dbReference>
<dbReference type="InterPro" id="IPR036875">
    <property type="entry name" value="Znf_CCHC_sf"/>
</dbReference>
<accession>A0A9Q1JFF2</accession>
<dbReference type="InterPro" id="IPR001878">
    <property type="entry name" value="Znf_CCHC"/>
</dbReference>
<dbReference type="GO" id="GO:0003676">
    <property type="term" value="F:nucleic acid binding"/>
    <property type="evidence" value="ECO:0007669"/>
    <property type="project" value="InterPro"/>
</dbReference>
<name>A0A9Q1JFF2_SYNKA</name>
<feature type="domain" description="CCHC-type" evidence="2">
    <location>
        <begin position="71"/>
        <end position="86"/>
    </location>
</feature>
<protein>
    <recommendedName>
        <fullName evidence="2">CCHC-type domain-containing protein</fullName>
    </recommendedName>
</protein>
<reference evidence="3" key="1">
    <citation type="journal article" date="2023" name="Science">
        <title>Genome structures resolve the early diversification of teleost fishes.</title>
        <authorList>
            <person name="Parey E."/>
            <person name="Louis A."/>
            <person name="Montfort J."/>
            <person name="Bouchez O."/>
            <person name="Roques C."/>
            <person name="Iampietro C."/>
            <person name="Lluch J."/>
            <person name="Castinel A."/>
            <person name="Donnadieu C."/>
            <person name="Desvignes T."/>
            <person name="Floi Bucao C."/>
            <person name="Jouanno E."/>
            <person name="Wen M."/>
            <person name="Mejri S."/>
            <person name="Dirks R."/>
            <person name="Jansen H."/>
            <person name="Henkel C."/>
            <person name="Chen W.J."/>
            <person name="Zahm M."/>
            <person name="Cabau C."/>
            <person name="Klopp C."/>
            <person name="Thompson A.W."/>
            <person name="Robinson-Rechavi M."/>
            <person name="Braasch I."/>
            <person name="Lecointre G."/>
            <person name="Bobe J."/>
            <person name="Postlethwait J.H."/>
            <person name="Berthelot C."/>
            <person name="Roest Crollius H."/>
            <person name="Guiguen Y."/>
        </authorList>
    </citation>
    <scope>NUCLEOTIDE SEQUENCE</scope>
    <source>
        <strain evidence="3">WJC10195</strain>
    </source>
</reference>
<evidence type="ECO:0000259" key="2">
    <source>
        <dbReference type="PROSITE" id="PS50158"/>
    </source>
</evidence>
<dbReference type="Proteomes" id="UP001152622">
    <property type="component" value="Chromosome 1"/>
</dbReference>
<dbReference type="PROSITE" id="PS50158">
    <property type="entry name" value="ZF_CCHC"/>
    <property type="match status" value="1"/>
</dbReference>
<dbReference type="AlphaFoldDB" id="A0A9Q1JFF2"/>
<keyword evidence="1" id="KW-0862">Zinc</keyword>
<dbReference type="EMBL" id="JAINUF010000001">
    <property type="protein sequence ID" value="KAJ8381944.1"/>
    <property type="molecule type" value="Genomic_DNA"/>
</dbReference>
<dbReference type="GO" id="GO:0008270">
    <property type="term" value="F:zinc ion binding"/>
    <property type="evidence" value="ECO:0007669"/>
    <property type="project" value="UniProtKB-KW"/>
</dbReference>
<proteinExistence type="predicted"/>
<keyword evidence="4" id="KW-1185">Reference proteome</keyword>
<organism evidence="3 4">
    <name type="scientific">Synaphobranchus kaupii</name>
    <name type="common">Kaup's arrowtooth eel</name>
    <dbReference type="NCBI Taxonomy" id="118154"/>
    <lineage>
        <taxon>Eukaryota</taxon>
        <taxon>Metazoa</taxon>
        <taxon>Chordata</taxon>
        <taxon>Craniata</taxon>
        <taxon>Vertebrata</taxon>
        <taxon>Euteleostomi</taxon>
        <taxon>Actinopterygii</taxon>
        <taxon>Neopterygii</taxon>
        <taxon>Teleostei</taxon>
        <taxon>Anguilliformes</taxon>
        <taxon>Synaphobranchidae</taxon>
        <taxon>Synaphobranchus</taxon>
    </lineage>
</organism>
<comment type="caution">
    <text evidence="3">The sequence shown here is derived from an EMBL/GenBank/DDBJ whole genome shotgun (WGS) entry which is preliminary data.</text>
</comment>
<evidence type="ECO:0000313" key="3">
    <source>
        <dbReference type="EMBL" id="KAJ8381944.1"/>
    </source>
</evidence>